<evidence type="ECO:0000259" key="1">
    <source>
        <dbReference type="Pfam" id="PF09084"/>
    </source>
</evidence>
<feature type="domain" description="SsuA/THI5-like" evidence="1">
    <location>
        <begin position="76"/>
        <end position="248"/>
    </location>
</feature>
<dbReference type="Proteomes" id="UP000832034">
    <property type="component" value="Chromosome"/>
</dbReference>
<organism evidence="2 3">
    <name type="scientific">Vitreoscilla stercoraria</name>
    <dbReference type="NCBI Taxonomy" id="61"/>
    <lineage>
        <taxon>Bacteria</taxon>
        <taxon>Pseudomonadati</taxon>
        <taxon>Pseudomonadota</taxon>
        <taxon>Betaproteobacteria</taxon>
        <taxon>Neisseriales</taxon>
        <taxon>Neisseriaceae</taxon>
        <taxon>Vitreoscilla</taxon>
    </lineage>
</organism>
<dbReference type="RefSeq" id="WP_019957873.1">
    <property type="nucleotide sequence ID" value="NZ_CP091512.1"/>
</dbReference>
<proteinExistence type="predicted"/>
<sequence length="313" mass="33933">MGVLALAACQPQKAAVDAKQSQAIANEELRIGYIGPSKTAGGAVGWALHQGSLQKAVAPIGFGSVKEYVFANGPDLSEALLSNKLDVGIFGDTPALTAQANRGGSTLIGFNAVGHDVWLMGREGIETLADLEGKNVGVPNGSYMHRYVSGLISQGLLKNVTLNYLLPRDAQSALSRGDIDAFAAPIQLGPQLQALNYNTVDLASKHGLEGNSVIVVTDEFLSRNPQFFKTFDSVRRQAVKELQAQPDAYYQYYLKYTDYKEPIIRASFPMSTYLEDTFPEKGMALLAGTKSFLLQQKIVQKDVNVDKWLINTN</sequence>
<keyword evidence="3" id="KW-1185">Reference proteome</keyword>
<dbReference type="PANTHER" id="PTHR30024:SF42">
    <property type="entry name" value="ALIPHATIC SULFONATES-BINDING PROTEIN-RELATED"/>
    <property type="match status" value="1"/>
</dbReference>
<name>A0ABY4EB20_VITST</name>
<reference evidence="2" key="1">
    <citation type="submission" date="2021-12" db="EMBL/GenBank/DDBJ databases">
        <authorList>
            <person name="Veyrier F.J."/>
        </authorList>
    </citation>
    <scope>NUCLEOTIDE SEQUENCE</scope>
    <source>
        <strain evidence="2">SAG 1488-6</strain>
    </source>
</reference>
<evidence type="ECO:0000313" key="3">
    <source>
        <dbReference type="Proteomes" id="UP000832034"/>
    </source>
</evidence>
<gene>
    <name evidence="2" type="ORF">LVJ81_00335</name>
</gene>
<dbReference type="SUPFAM" id="SSF53850">
    <property type="entry name" value="Periplasmic binding protein-like II"/>
    <property type="match status" value="1"/>
</dbReference>
<dbReference type="Pfam" id="PF09084">
    <property type="entry name" value="NMT1"/>
    <property type="match status" value="1"/>
</dbReference>
<dbReference type="InterPro" id="IPR015168">
    <property type="entry name" value="SsuA/THI5"/>
</dbReference>
<protein>
    <submittedName>
        <fullName evidence="2">ABC transporter substrate-binding protein</fullName>
    </submittedName>
</protein>
<accession>A0ABY4EB20</accession>
<dbReference type="EMBL" id="CP091512">
    <property type="protein sequence ID" value="UOO92533.1"/>
    <property type="molecule type" value="Genomic_DNA"/>
</dbReference>
<dbReference type="Gene3D" id="3.40.190.10">
    <property type="entry name" value="Periplasmic binding protein-like II"/>
    <property type="match status" value="2"/>
</dbReference>
<dbReference type="PANTHER" id="PTHR30024">
    <property type="entry name" value="ALIPHATIC SULFONATES-BINDING PROTEIN-RELATED"/>
    <property type="match status" value="1"/>
</dbReference>
<reference evidence="2" key="2">
    <citation type="journal article" date="2022" name="Res Sq">
        <title>Evolution of multicellular longitudinally dividing oral cavity symbionts (Neisseriaceae).</title>
        <authorList>
            <person name="Nyongesa S."/>
            <person name="Weber P."/>
            <person name="Bernet E."/>
            <person name="Pullido F."/>
            <person name="Nieckarz M."/>
            <person name="Delaby M."/>
            <person name="Nieves C."/>
            <person name="Viehboeck T."/>
            <person name="Krause N."/>
            <person name="Rivera-Millot A."/>
            <person name="Nakamura A."/>
            <person name="Vischer N."/>
            <person name="VanNieuwenhze M."/>
            <person name="Brun Y."/>
            <person name="Cava F."/>
            <person name="Bulgheresi S."/>
            <person name="Veyrier F."/>
        </authorList>
    </citation>
    <scope>NUCLEOTIDE SEQUENCE</scope>
    <source>
        <strain evidence="2">SAG 1488-6</strain>
    </source>
</reference>
<evidence type="ECO:0000313" key="2">
    <source>
        <dbReference type="EMBL" id="UOO92533.1"/>
    </source>
</evidence>